<proteinExistence type="predicted"/>
<dbReference type="Gene3D" id="1.10.510.10">
    <property type="entry name" value="Transferase(Phosphotransferase) domain 1"/>
    <property type="match status" value="1"/>
</dbReference>
<evidence type="ECO:0000256" key="1">
    <source>
        <dbReference type="ARBA" id="ARBA00022553"/>
    </source>
</evidence>
<dbReference type="OrthoDB" id="10263903at2759"/>
<dbReference type="PaxDb" id="55529-EKX36924"/>
<dbReference type="InterPro" id="IPR050839">
    <property type="entry name" value="Rho-assoc_Ser/Thr_Kinase"/>
</dbReference>
<name>L1ILZ8_GUITC</name>
<comment type="catalytic activity">
    <reaction evidence="3">
        <text>L-seryl-[protein] + ATP = O-phospho-L-seryl-[protein] + ADP + H(+)</text>
        <dbReference type="Rhea" id="RHEA:17989"/>
        <dbReference type="Rhea" id="RHEA-COMP:9863"/>
        <dbReference type="Rhea" id="RHEA-COMP:11604"/>
        <dbReference type="ChEBI" id="CHEBI:15378"/>
        <dbReference type="ChEBI" id="CHEBI:29999"/>
        <dbReference type="ChEBI" id="CHEBI:30616"/>
        <dbReference type="ChEBI" id="CHEBI:83421"/>
        <dbReference type="ChEBI" id="CHEBI:456216"/>
        <dbReference type="EC" id="2.7.11.1"/>
    </reaction>
</comment>
<evidence type="ECO:0000256" key="3">
    <source>
        <dbReference type="ARBA" id="ARBA00048679"/>
    </source>
</evidence>
<dbReference type="EMBL" id="JH993066">
    <property type="protein sequence ID" value="EKX36924.1"/>
    <property type="molecule type" value="Genomic_DNA"/>
</dbReference>
<evidence type="ECO:0000313" key="6">
    <source>
        <dbReference type="EMBL" id="EKX36924.1"/>
    </source>
</evidence>
<dbReference type="EnsemblProtists" id="EKX36924">
    <property type="protein sequence ID" value="EKX36924"/>
    <property type="gene ID" value="GUITHDRAFT_116947"/>
</dbReference>
<evidence type="ECO:0000313" key="7">
    <source>
        <dbReference type="EnsemblProtists" id="EKX36924"/>
    </source>
</evidence>
<dbReference type="SMART" id="SM00220">
    <property type="entry name" value="S_TKc"/>
    <property type="match status" value="1"/>
</dbReference>
<dbReference type="InterPro" id="IPR000719">
    <property type="entry name" value="Prot_kinase_dom"/>
</dbReference>
<reference evidence="8" key="2">
    <citation type="submission" date="2012-11" db="EMBL/GenBank/DDBJ databases">
        <authorList>
            <person name="Kuo A."/>
            <person name="Curtis B.A."/>
            <person name="Tanifuji G."/>
            <person name="Burki F."/>
            <person name="Gruber A."/>
            <person name="Irimia M."/>
            <person name="Maruyama S."/>
            <person name="Arias M.C."/>
            <person name="Ball S.G."/>
            <person name="Gile G.H."/>
            <person name="Hirakawa Y."/>
            <person name="Hopkins J.F."/>
            <person name="Rensing S.A."/>
            <person name="Schmutz J."/>
            <person name="Symeonidi A."/>
            <person name="Elias M."/>
            <person name="Eveleigh R.J."/>
            <person name="Herman E.K."/>
            <person name="Klute M.J."/>
            <person name="Nakayama T."/>
            <person name="Obornik M."/>
            <person name="Reyes-Prieto A."/>
            <person name="Armbrust E.V."/>
            <person name="Aves S.J."/>
            <person name="Beiko R.G."/>
            <person name="Coutinho P."/>
            <person name="Dacks J.B."/>
            <person name="Durnford D.G."/>
            <person name="Fast N.M."/>
            <person name="Green B.R."/>
            <person name="Grisdale C."/>
            <person name="Hempe F."/>
            <person name="Henrissat B."/>
            <person name="Hoppner M.P."/>
            <person name="Ishida K.-I."/>
            <person name="Kim E."/>
            <person name="Koreny L."/>
            <person name="Kroth P.G."/>
            <person name="Liu Y."/>
            <person name="Malik S.-B."/>
            <person name="Maier U.G."/>
            <person name="McRose D."/>
            <person name="Mock T."/>
            <person name="Neilson J.A."/>
            <person name="Onodera N.T."/>
            <person name="Poole A.M."/>
            <person name="Pritham E.J."/>
            <person name="Richards T.A."/>
            <person name="Rocap G."/>
            <person name="Roy S.W."/>
            <person name="Sarai C."/>
            <person name="Schaack S."/>
            <person name="Shirato S."/>
            <person name="Slamovits C.H."/>
            <person name="Spencer D.F."/>
            <person name="Suzuki S."/>
            <person name="Worden A.Z."/>
            <person name="Zauner S."/>
            <person name="Barry K."/>
            <person name="Bell C."/>
            <person name="Bharti A.K."/>
            <person name="Crow J.A."/>
            <person name="Grimwood J."/>
            <person name="Kramer R."/>
            <person name="Lindquist E."/>
            <person name="Lucas S."/>
            <person name="Salamov A."/>
            <person name="McFadden G.I."/>
            <person name="Lane C.E."/>
            <person name="Keeling P.J."/>
            <person name="Gray M.W."/>
            <person name="Grigoriev I.V."/>
            <person name="Archibald J.M."/>
        </authorList>
    </citation>
    <scope>NUCLEOTIDE SEQUENCE</scope>
    <source>
        <strain evidence="8">CCMP2712</strain>
    </source>
</reference>
<protein>
    <recommendedName>
        <fullName evidence="5">Protein kinase domain-containing protein</fullName>
    </recommendedName>
</protein>
<evidence type="ECO:0000259" key="5">
    <source>
        <dbReference type="SMART" id="SM00220"/>
    </source>
</evidence>
<evidence type="ECO:0000313" key="8">
    <source>
        <dbReference type="Proteomes" id="UP000011087"/>
    </source>
</evidence>
<feature type="compositionally biased region" description="Polar residues" evidence="4">
    <location>
        <begin position="33"/>
        <end position="46"/>
    </location>
</feature>
<dbReference type="PANTHER" id="PTHR22988">
    <property type="entry name" value="MYOTONIC DYSTROPHY S/T KINASE-RELATED"/>
    <property type="match status" value="1"/>
</dbReference>
<dbReference type="KEGG" id="gtt:GUITHDRAFT_116947"/>
<evidence type="ECO:0000256" key="4">
    <source>
        <dbReference type="SAM" id="MobiDB-lite"/>
    </source>
</evidence>
<feature type="region of interest" description="Disordered" evidence="4">
    <location>
        <begin position="225"/>
        <end position="246"/>
    </location>
</feature>
<dbReference type="PANTHER" id="PTHR22988:SF76">
    <property type="entry name" value="CHROMOSOME UNDETERMINED SCAFFOLD_135, WHOLE GENOME SHOTGUN SEQUENCE"/>
    <property type="match status" value="1"/>
</dbReference>
<dbReference type="Pfam" id="PF00069">
    <property type="entry name" value="Pkinase"/>
    <property type="match status" value="1"/>
</dbReference>
<dbReference type="eggNOG" id="KOG0605">
    <property type="taxonomic scope" value="Eukaryota"/>
</dbReference>
<dbReference type="STRING" id="905079.L1ILZ8"/>
<dbReference type="RefSeq" id="XP_005823904.1">
    <property type="nucleotide sequence ID" value="XM_005823847.1"/>
</dbReference>
<dbReference type="SUPFAM" id="SSF56112">
    <property type="entry name" value="Protein kinase-like (PK-like)"/>
    <property type="match status" value="1"/>
</dbReference>
<comment type="catalytic activity">
    <reaction evidence="2">
        <text>L-threonyl-[protein] + ATP = O-phospho-L-threonyl-[protein] + ADP + H(+)</text>
        <dbReference type="Rhea" id="RHEA:46608"/>
        <dbReference type="Rhea" id="RHEA-COMP:11060"/>
        <dbReference type="Rhea" id="RHEA-COMP:11605"/>
        <dbReference type="ChEBI" id="CHEBI:15378"/>
        <dbReference type="ChEBI" id="CHEBI:30013"/>
        <dbReference type="ChEBI" id="CHEBI:30616"/>
        <dbReference type="ChEBI" id="CHEBI:61977"/>
        <dbReference type="ChEBI" id="CHEBI:456216"/>
        <dbReference type="EC" id="2.7.11.1"/>
    </reaction>
</comment>
<dbReference type="HOGENOM" id="CLU_1130848_0_0_1"/>
<dbReference type="InterPro" id="IPR011009">
    <property type="entry name" value="Kinase-like_dom_sf"/>
</dbReference>
<dbReference type="GeneID" id="17293621"/>
<dbReference type="GO" id="GO:0005524">
    <property type="term" value="F:ATP binding"/>
    <property type="evidence" value="ECO:0007669"/>
    <property type="project" value="InterPro"/>
</dbReference>
<reference evidence="7" key="3">
    <citation type="submission" date="2015-06" db="UniProtKB">
        <authorList>
            <consortium name="EnsemblProtists"/>
        </authorList>
    </citation>
    <scope>IDENTIFICATION</scope>
</reference>
<sequence>MHQDEVILRSPILVQLERNPNIPDEAEEAAMNSPAQSRPPRSSTNPFDMDDNQDEDLWKLTEKIDMSSLDAVEEEEGLSLKTRRELHFPLLELPTTSRLRYGCECDWWSVGVIMYEMLVGCPPFYADDPVSTCRKILNWRNTLKFPAEAKLHPHAVDLIRKLLCSAQDRLKSEIDCRYFDEFPDTTKNNGTIERKPAKTAPVLNSPDALAWIGYSWKRFPDAMRKANQSARGEEEGGGASQAARGL</sequence>
<gene>
    <name evidence="6" type="ORF">GUITHDRAFT_116947</name>
</gene>
<evidence type="ECO:0000256" key="2">
    <source>
        <dbReference type="ARBA" id="ARBA00047899"/>
    </source>
</evidence>
<keyword evidence="8" id="KW-1185">Reference proteome</keyword>
<dbReference type="Proteomes" id="UP000011087">
    <property type="component" value="Unassembled WGS sequence"/>
</dbReference>
<feature type="region of interest" description="Disordered" evidence="4">
    <location>
        <begin position="18"/>
        <end position="53"/>
    </location>
</feature>
<organism evidence="6">
    <name type="scientific">Guillardia theta (strain CCMP2712)</name>
    <name type="common">Cryptophyte</name>
    <dbReference type="NCBI Taxonomy" id="905079"/>
    <lineage>
        <taxon>Eukaryota</taxon>
        <taxon>Cryptophyceae</taxon>
        <taxon>Pyrenomonadales</taxon>
        <taxon>Geminigeraceae</taxon>
        <taxon>Guillardia</taxon>
    </lineage>
</organism>
<dbReference type="AlphaFoldDB" id="L1ILZ8"/>
<reference evidence="6 8" key="1">
    <citation type="journal article" date="2012" name="Nature">
        <title>Algal genomes reveal evolutionary mosaicism and the fate of nucleomorphs.</title>
        <authorList>
            <consortium name="DOE Joint Genome Institute"/>
            <person name="Curtis B.A."/>
            <person name="Tanifuji G."/>
            <person name="Burki F."/>
            <person name="Gruber A."/>
            <person name="Irimia M."/>
            <person name="Maruyama S."/>
            <person name="Arias M.C."/>
            <person name="Ball S.G."/>
            <person name="Gile G.H."/>
            <person name="Hirakawa Y."/>
            <person name="Hopkins J.F."/>
            <person name="Kuo A."/>
            <person name="Rensing S.A."/>
            <person name="Schmutz J."/>
            <person name="Symeonidi A."/>
            <person name="Elias M."/>
            <person name="Eveleigh R.J."/>
            <person name="Herman E.K."/>
            <person name="Klute M.J."/>
            <person name="Nakayama T."/>
            <person name="Obornik M."/>
            <person name="Reyes-Prieto A."/>
            <person name="Armbrust E.V."/>
            <person name="Aves S.J."/>
            <person name="Beiko R.G."/>
            <person name="Coutinho P."/>
            <person name="Dacks J.B."/>
            <person name="Durnford D.G."/>
            <person name="Fast N.M."/>
            <person name="Green B.R."/>
            <person name="Grisdale C.J."/>
            <person name="Hempel F."/>
            <person name="Henrissat B."/>
            <person name="Hoppner M.P."/>
            <person name="Ishida K."/>
            <person name="Kim E."/>
            <person name="Koreny L."/>
            <person name="Kroth P.G."/>
            <person name="Liu Y."/>
            <person name="Malik S.B."/>
            <person name="Maier U.G."/>
            <person name="McRose D."/>
            <person name="Mock T."/>
            <person name="Neilson J.A."/>
            <person name="Onodera N.T."/>
            <person name="Poole A.M."/>
            <person name="Pritham E.J."/>
            <person name="Richards T.A."/>
            <person name="Rocap G."/>
            <person name="Roy S.W."/>
            <person name="Sarai C."/>
            <person name="Schaack S."/>
            <person name="Shirato S."/>
            <person name="Slamovits C.H."/>
            <person name="Spencer D.F."/>
            <person name="Suzuki S."/>
            <person name="Worden A.Z."/>
            <person name="Zauner S."/>
            <person name="Barry K."/>
            <person name="Bell C."/>
            <person name="Bharti A.K."/>
            <person name="Crow J.A."/>
            <person name="Grimwood J."/>
            <person name="Kramer R."/>
            <person name="Lindquist E."/>
            <person name="Lucas S."/>
            <person name="Salamov A."/>
            <person name="McFadden G.I."/>
            <person name="Lane C.E."/>
            <person name="Keeling P.J."/>
            <person name="Gray M.W."/>
            <person name="Grigoriev I.V."/>
            <person name="Archibald J.M."/>
        </authorList>
    </citation>
    <scope>NUCLEOTIDE SEQUENCE</scope>
    <source>
        <strain evidence="6 8">CCMP2712</strain>
    </source>
</reference>
<keyword evidence="1" id="KW-0597">Phosphoprotein</keyword>
<feature type="domain" description="Protein kinase" evidence="5">
    <location>
        <begin position="6"/>
        <end position="179"/>
    </location>
</feature>
<accession>L1ILZ8</accession>
<dbReference type="GO" id="GO:0004674">
    <property type="term" value="F:protein serine/threonine kinase activity"/>
    <property type="evidence" value="ECO:0007669"/>
    <property type="project" value="UniProtKB-EC"/>
</dbReference>